<gene>
    <name evidence="5" type="primary">recX</name>
    <name evidence="10" type="ORF">I6G95_08675</name>
    <name evidence="11" type="ORF">I6H48_09235</name>
    <name evidence="9" type="ORF">QP460_008500</name>
</gene>
<evidence type="ECO:0000259" key="8">
    <source>
        <dbReference type="Pfam" id="PF21982"/>
    </source>
</evidence>
<dbReference type="InterPro" id="IPR053924">
    <property type="entry name" value="RecX_HTH_2nd"/>
</dbReference>
<dbReference type="GO" id="GO:0006282">
    <property type="term" value="P:regulation of DNA repair"/>
    <property type="evidence" value="ECO:0007669"/>
    <property type="project" value="UniProtKB-UniRule"/>
</dbReference>
<evidence type="ECO:0000256" key="5">
    <source>
        <dbReference type="HAMAP-Rule" id="MF_01114"/>
    </source>
</evidence>
<dbReference type="Pfam" id="PF21981">
    <property type="entry name" value="RecX_HTH3"/>
    <property type="match status" value="1"/>
</dbReference>
<dbReference type="EMBL" id="CP065628">
    <property type="protein sequence ID" value="QPR30286.1"/>
    <property type="molecule type" value="Genomic_DNA"/>
</dbReference>
<organism evidence="9 14">
    <name type="scientific">Corynebacterium amycolatum</name>
    <dbReference type="NCBI Taxonomy" id="43765"/>
    <lineage>
        <taxon>Bacteria</taxon>
        <taxon>Bacillati</taxon>
        <taxon>Actinomycetota</taxon>
        <taxon>Actinomycetes</taxon>
        <taxon>Mycobacteriales</taxon>
        <taxon>Corynebacteriaceae</taxon>
        <taxon>Corynebacterium</taxon>
    </lineage>
</organism>
<dbReference type="Pfam" id="PF02631">
    <property type="entry name" value="RecX_HTH2"/>
    <property type="match status" value="1"/>
</dbReference>
<comment type="similarity">
    <text evidence="2 5">Belongs to the RecX family.</text>
</comment>
<dbReference type="Proteomes" id="UP000594774">
    <property type="component" value="Chromosome"/>
</dbReference>
<evidence type="ECO:0000313" key="12">
    <source>
        <dbReference type="Proteomes" id="UP000594774"/>
    </source>
</evidence>
<dbReference type="PANTHER" id="PTHR33602:SF1">
    <property type="entry name" value="REGULATORY PROTEIN RECX FAMILY PROTEIN"/>
    <property type="match status" value="1"/>
</dbReference>
<reference evidence="9" key="2">
    <citation type="submission" date="2023-05" db="EMBL/GenBank/DDBJ databases">
        <authorList>
            <person name="Du J."/>
        </authorList>
    </citation>
    <scope>NUCLEOTIDE SEQUENCE</scope>
    <source>
        <strain evidence="9">UMB1064</strain>
    </source>
</reference>
<dbReference type="EMBL" id="JASOOY020000030">
    <property type="protein sequence ID" value="MEO3717628.1"/>
    <property type="molecule type" value="Genomic_DNA"/>
</dbReference>
<dbReference type="HAMAP" id="MF_01114">
    <property type="entry name" value="RecX"/>
    <property type="match status" value="1"/>
</dbReference>
<evidence type="ECO:0000256" key="3">
    <source>
        <dbReference type="ARBA" id="ARBA00018111"/>
    </source>
</evidence>
<evidence type="ECO:0000313" key="10">
    <source>
        <dbReference type="EMBL" id="QPR30286.1"/>
    </source>
</evidence>
<dbReference type="Gene3D" id="1.10.10.10">
    <property type="entry name" value="Winged helix-like DNA-binding domain superfamily/Winged helix DNA-binding domain"/>
    <property type="match status" value="2"/>
</dbReference>
<evidence type="ECO:0000256" key="1">
    <source>
        <dbReference type="ARBA" id="ARBA00004496"/>
    </source>
</evidence>
<name>A0AAW9STY3_CORAY</name>
<evidence type="ECO:0000256" key="2">
    <source>
        <dbReference type="ARBA" id="ARBA00009695"/>
    </source>
</evidence>
<evidence type="ECO:0000313" key="9">
    <source>
        <dbReference type="EMBL" id="MEO3717628.1"/>
    </source>
</evidence>
<dbReference type="Pfam" id="PF21982">
    <property type="entry name" value="RecX_HTH1"/>
    <property type="match status" value="1"/>
</dbReference>
<evidence type="ECO:0000259" key="7">
    <source>
        <dbReference type="Pfam" id="PF21981"/>
    </source>
</evidence>
<dbReference type="InterPro" id="IPR053925">
    <property type="entry name" value="RecX_HTH_3rd"/>
</dbReference>
<comment type="function">
    <text evidence="5">Modulates RecA activity.</text>
</comment>
<keyword evidence="13" id="KW-1185">Reference proteome</keyword>
<dbReference type="AlphaFoldDB" id="A0AAW9STY3"/>
<proteinExistence type="inferred from homology"/>
<evidence type="ECO:0000256" key="4">
    <source>
        <dbReference type="ARBA" id="ARBA00022490"/>
    </source>
</evidence>
<dbReference type="Proteomes" id="UP001223646">
    <property type="component" value="Unassembled WGS sequence"/>
</dbReference>
<accession>A0AAW9STY3</accession>
<dbReference type="EMBL" id="CP066023">
    <property type="protein sequence ID" value="QQB82123.1"/>
    <property type="molecule type" value="Genomic_DNA"/>
</dbReference>
<dbReference type="GO" id="GO:0005737">
    <property type="term" value="C:cytoplasm"/>
    <property type="evidence" value="ECO:0007669"/>
    <property type="project" value="UniProtKB-SubCell"/>
</dbReference>
<sequence length="202" mass="22874">MEDCNGRDVRETIEKLAQQIAEADGSSLYDAGREESKAPIRAKALRLLDQRMRSRKELVERLEAVEEFPTSMIEEVVDDLTRSGLVNDELFASEWVRQRFASRGKSKMVLNRELQEKGIDASLRADALEQITHNAEEEVARKLAAKKAATIKSVAPGFNAKQKDLRKVVGVLARRGFPSELSMNIAREQLENRYRELEADTD</sequence>
<protein>
    <recommendedName>
        <fullName evidence="3 5">Regulatory protein RecX</fullName>
    </recommendedName>
</protein>
<dbReference type="PANTHER" id="PTHR33602">
    <property type="entry name" value="REGULATORY PROTEIN RECX FAMILY PROTEIN"/>
    <property type="match status" value="1"/>
</dbReference>
<dbReference type="InterPro" id="IPR053926">
    <property type="entry name" value="RecX_HTH_1st"/>
</dbReference>
<dbReference type="InterPro" id="IPR036388">
    <property type="entry name" value="WH-like_DNA-bd_sf"/>
</dbReference>
<evidence type="ECO:0000313" key="13">
    <source>
        <dbReference type="Proteomes" id="UP000595198"/>
    </source>
</evidence>
<comment type="subcellular location">
    <subcellularLocation>
        <location evidence="1 5">Cytoplasm</location>
    </subcellularLocation>
</comment>
<evidence type="ECO:0000313" key="11">
    <source>
        <dbReference type="EMBL" id="QQB82123.1"/>
    </source>
</evidence>
<dbReference type="RefSeq" id="WP_070852314.1">
    <property type="nucleotide sequence ID" value="NZ_CP065628.1"/>
</dbReference>
<keyword evidence="4 5" id="KW-0963">Cytoplasm</keyword>
<dbReference type="Proteomes" id="UP000595198">
    <property type="component" value="Chromosome"/>
</dbReference>
<feature type="domain" description="RecX first three-helical" evidence="8">
    <location>
        <begin position="41"/>
        <end position="80"/>
    </location>
</feature>
<evidence type="ECO:0000313" key="14">
    <source>
        <dbReference type="Proteomes" id="UP001223646"/>
    </source>
</evidence>
<reference evidence="9" key="3">
    <citation type="submission" date="2024-05" db="EMBL/GenBank/DDBJ databases">
        <authorList>
            <person name="Wolfe A."/>
        </authorList>
    </citation>
    <scope>NUCLEOTIDE SEQUENCE</scope>
    <source>
        <strain evidence="9">UMB1064</strain>
    </source>
</reference>
<dbReference type="InterPro" id="IPR003783">
    <property type="entry name" value="Regulatory_RecX"/>
</dbReference>
<reference evidence="12 13" key="1">
    <citation type="submission" date="2020-12" db="EMBL/GenBank/DDBJ databases">
        <title>FDA dAtabase for Regulatory Grade micrObial Sequences (FDA-ARGOS): Supporting development and validation of Infectious Disease Dx tests.</title>
        <authorList>
            <person name="Sproer C."/>
            <person name="Gronow S."/>
            <person name="Severitt S."/>
            <person name="Schroder I."/>
            <person name="Tallon L."/>
            <person name="Sadzewicz L."/>
            <person name="Zhao X."/>
            <person name="Boylan J."/>
            <person name="Ott S."/>
            <person name="Bowen H."/>
            <person name="Vavikolanu K."/>
            <person name="Mehta A."/>
            <person name="Aluvathingal J."/>
            <person name="Nadendla S."/>
            <person name="Lowell S."/>
            <person name="Myers T."/>
            <person name="Yan Y."/>
            <person name="Sichtig H."/>
        </authorList>
    </citation>
    <scope>NUCLEOTIDE SEQUENCE [LARGE SCALE GENOMIC DNA]</scope>
    <source>
        <strain evidence="10 12">FDAARGOS_938</strain>
        <strain evidence="11 13">FDAARGOS_991</strain>
    </source>
</reference>
<feature type="domain" description="RecX third three-helical" evidence="7">
    <location>
        <begin position="136"/>
        <end position="181"/>
    </location>
</feature>
<feature type="domain" description="RecX second three-helical" evidence="6">
    <location>
        <begin position="87"/>
        <end position="128"/>
    </location>
</feature>
<evidence type="ECO:0000259" key="6">
    <source>
        <dbReference type="Pfam" id="PF02631"/>
    </source>
</evidence>